<reference evidence="3" key="2">
    <citation type="journal article" date="2021" name="PeerJ">
        <title>Extensive microbial diversity within the chicken gut microbiome revealed by metagenomics and culture.</title>
        <authorList>
            <person name="Gilroy R."/>
            <person name="Ravi A."/>
            <person name="Getino M."/>
            <person name="Pursley I."/>
            <person name="Horton D.L."/>
            <person name="Alikhan N.F."/>
            <person name="Baker D."/>
            <person name="Gharbi K."/>
            <person name="Hall N."/>
            <person name="Watson M."/>
            <person name="Adriaenssens E.M."/>
            <person name="Foster-Nyarko E."/>
            <person name="Jarju S."/>
            <person name="Secka A."/>
            <person name="Antonio M."/>
            <person name="Oren A."/>
            <person name="Chaudhuri R.R."/>
            <person name="La Ragione R."/>
            <person name="Hildebrand F."/>
            <person name="Pallen M.J."/>
        </authorList>
    </citation>
    <scope>NUCLEOTIDE SEQUENCE</scope>
    <source>
        <strain evidence="3">ChiGjej1B1-22543</strain>
    </source>
</reference>
<dbReference type="Pfam" id="PF01381">
    <property type="entry name" value="HTH_3"/>
    <property type="match status" value="1"/>
</dbReference>
<proteinExistence type="predicted"/>
<dbReference type="SUPFAM" id="SSF47413">
    <property type="entry name" value="lambda repressor-like DNA-binding domains"/>
    <property type="match status" value="1"/>
</dbReference>
<name>A0A9D1LNI1_9FIRM</name>
<dbReference type="PROSITE" id="PS50943">
    <property type="entry name" value="HTH_CROC1"/>
    <property type="match status" value="1"/>
</dbReference>
<evidence type="ECO:0000259" key="2">
    <source>
        <dbReference type="PROSITE" id="PS50943"/>
    </source>
</evidence>
<organism evidence="3 4">
    <name type="scientific">Candidatus Alloenteromonas pullicola</name>
    <dbReference type="NCBI Taxonomy" id="2840784"/>
    <lineage>
        <taxon>Bacteria</taxon>
        <taxon>Bacillati</taxon>
        <taxon>Bacillota</taxon>
        <taxon>Bacillota incertae sedis</taxon>
        <taxon>Candidatus Alloenteromonas</taxon>
    </lineage>
</organism>
<dbReference type="Proteomes" id="UP000824070">
    <property type="component" value="Unassembled WGS sequence"/>
</dbReference>
<feature type="compositionally biased region" description="Low complexity" evidence="1">
    <location>
        <begin position="451"/>
        <end position="462"/>
    </location>
</feature>
<protein>
    <submittedName>
        <fullName evidence="3">XRE family transcriptional regulator</fullName>
    </submittedName>
</protein>
<evidence type="ECO:0000256" key="1">
    <source>
        <dbReference type="SAM" id="MobiDB-lite"/>
    </source>
</evidence>
<evidence type="ECO:0000313" key="4">
    <source>
        <dbReference type="Proteomes" id="UP000824070"/>
    </source>
</evidence>
<dbReference type="Gene3D" id="3.30.460.10">
    <property type="entry name" value="Beta Polymerase, domain 2"/>
    <property type="match status" value="1"/>
</dbReference>
<gene>
    <name evidence="3" type="ORF">IAC52_02475</name>
</gene>
<dbReference type="InterPro" id="IPR010982">
    <property type="entry name" value="Lambda_DNA-bd_dom_sf"/>
</dbReference>
<dbReference type="Gene3D" id="1.10.260.40">
    <property type="entry name" value="lambda repressor-like DNA-binding domains"/>
    <property type="match status" value="1"/>
</dbReference>
<feature type="region of interest" description="Disordered" evidence="1">
    <location>
        <begin position="440"/>
        <end position="472"/>
    </location>
</feature>
<feature type="domain" description="HTH cro/C1-type" evidence="2">
    <location>
        <begin position="3"/>
        <end position="32"/>
    </location>
</feature>
<sequence length="472" mass="53727">MELKDLRKKKGLTQKEAADFLGVPLRTYVDYEHLDERKGTVKYKYMMATLSRYGYVDEHNGLLSLESIFSQSSQVFDHYGIEYSYLYGDYATKKATEESHVEMLISSVEAPFTLSEVNASLFEALKKKIDLRVEKDLKSDFRLTKRLLREGMKLYDANGLILYPFEQEKPKKRVEKKEKEPAPSSAKKSIERYVSIVDANSPLSSLTFKLLRIYLSEAATSEVDFEKLGLKTKDGEYNYLAYLLSDQNEYPIRIKRYDGGKTPKLIEAKDFGSNCVFKLIDDSFDYLKLCVELPLGVRVSAIKIGDRALEDAIWRSLVCIVLNNDYSFQDGMEIRVYPDRLEFAFKAVSARIERSKGNWYLSGVSTNGQLQDTFYKTHPDETGHLSSITEYMKGGPAAIAINENDFSVITLKLPEDANLSIEDTQNDSDKENDKENIQATLGRNVKNSHVAADASDNDNLNDTYNPLDYISS</sequence>
<evidence type="ECO:0000313" key="3">
    <source>
        <dbReference type="EMBL" id="HIU45144.1"/>
    </source>
</evidence>
<feature type="non-terminal residue" evidence="3">
    <location>
        <position position="472"/>
    </location>
</feature>
<dbReference type="GO" id="GO:0003677">
    <property type="term" value="F:DNA binding"/>
    <property type="evidence" value="ECO:0007669"/>
    <property type="project" value="InterPro"/>
</dbReference>
<dbReference type="CDD" id="cd00093">
    <property type="entry name" value="HTH_XRE"/>
    <property type="match status" value="1"/>
</dbReference>
<reference evidence="3" key="1">
    <citation type="submission" date="2020-10" db="EMBL/GenBank/DDBJ databases">
        <authorList>
            <person name="Gilroy R."/>
        </authorList>
    </citation>
    <scope>NUCLEOTIDE SEQUENCE</scope>
    <source>
        <strain evidence="3">ChiGjej1B1-22543</strain>
    </source>
</reference>
<comment type="caution">
    <text evidence="3">The sequence shown here is derived from an EMBL/GenBank/DDBJ whole genome shotgun (WGS) entry which is preliminary data.</text>
</comment>
<dbReference type="InterPro" id="IPR043519">
    <property type="entry name" value="NT_sf"/>
</dbReference>
<dbReference type="AlphaFoldDB" id="A0A9D1LNI1"/>
<accession>A0A9D1LNI1</accession>
<dbReference type="EMBL" id="DVMV01000015">
    <property type="protein sequence ID" value="HIU45144.1"/>
    <property type="molecule type" value="Genomic_DNA"/>
</dbReference>
<dbReference type="InterPro" id="IPR001387">
    <property type="entry name" value="Cro/C1-type_HTH"/>
</dbReference>